<comment type="subcellular location">
    <subcellularLocation>
        <location evidence="1">Membrane</location>
        <topology evidence="1">Multi-pass membrane protein</topology>
    </subcellularLocation>
</comment>
<organism evidence="7 8">
    <name type="scientific">Candidatus Roizmanbacteria bacterium RIFCSPHIGHO2_12_FULL_33_9</name>
    <dbReference type="NCBI Taxonomy" id="1802045"/>
    <lineage>
        <taxon>Bacteria</taxon>
        <taxon>Candidatus Roizmaniibacteriota</taxon>
    </lineage>
</organism>
<sequence>MLPSFLITFREVIEASLIVATILGILIKLKHKKSVKTVWYATSFAIILSVILLGAGALFGIKVQELYSGKIEEAIEGVFMITSAVFITWAVFFLHKYFARYKVLLIKKIKTSLETNEQKGLFVLTFTAVFREGFEIVLFLSTVYFSSNPQSIFVGFTGGAIAGLLVSFALFGATLKLPVYIAFRTTSALLILFAAGLLARGVHEFAETGIVPELTKFTFNFLPEVTTFSGQIIKAIFGLTQNMDIMQIFTYATYVVFMTYWVFVRNNYSIKELTD</sequence>
<feature type="transmembrane region" description="Helical" evidence="6">
    <location>
        <begin position="38"/>
        <end position="59"/>
    </location>
</feature>
<keyword evidence="5 6" id="KW-0472">Membrane</keyword>
<gene>
    <name evidence="7" type="ORF">A3F29_02975</name>
</gene>
<feature type="transmembrane region" description="Helical" evidence="6">
    <location>
        <begin position="151"/>
        <end position="172"/>
    </location>
</feature>
<comment type="similarity">
    <text evidence="2">Belongs to the oxidase-dependent Fe transporter (OFeT) (TC 9.A.10.1) family.</text>
</comment>
<comment type="caution">
    <text evidence="7">The sequence shown here is derived from an EMBL/GenBank/DDBJ whole genome shotgun (WGS) entry which is preliminary data.</text>
</comment>
<dbReference type="AlphaFoldDB" id="A0A1F7HI68"/>
<dbReference type="GO" id="GO:0033573">
    <property type="term" value="C:high-affinity iron permease complex"/>
    <property type="evidence" value="ECO:0007669"/>
    <property type="project" value="InterPro"/>
</dbReference>
<feature type="transmembrane region" description="Helical" evidence="6">
    <location>
        <begin position="120"/>
        <end position="145"/>
    </location>
</feature>
<dbReference type="EMBL" id="MFZV01000038">
    <property type="protein sequence ID" value="OGK30927.1"/>
    <property type="molecule type" value="Genomic_DNA"/>
</dbReference>
<evidence type="ECO:0000256" key="5">
    <source>
        <dbReference type="ARBA" id="ARBA00023136"/>
    </source>
</evidence>
<feature type="transmembrane region" description="Helical" evidence="6">
    <location>
        <begin position="179"/>
        <end position="199"/>
    </location>
</feature>
<dbReference type="PANTHER" id="PTHR31632">
    <property type="entry name" value="IRON TRANSPORTER FTH1"/>
    <property type="match status" value="1"/>
</dbReference>
<dbReference type="GO" id="GO:0015093">
    <property type="term" value="F:ferrous iron transmembrane transporter activity"/>
    <property type="evidence" value="ECO:0007669"/>
    <property type="project" value="TreeGrafter"/>
</dbReference>
<feature type="transmembrane region" description="Helical" evidence="6">
    <location>
        <begin position="6"/>
        <end position="26"/>
    </location>
</feature>
<protein>
    <recommendedName>
        <fullName evidence="9">Iron permease</fullName>
    </recommendedName>
</protein>
<evidence type="ECO:0000256" key="6">
    <source>
        <dbReference type="SAM" id="Phobius"/>
    </source>
</evidence>
<name>A0A1F7HI68_9BACT</name>
<evidence type="ECO:0000256" key="4">
    <source>
        <dbReference type="ARBA" id="ARBA00022989"/>
    </source>
</evidence>
<evidence type="ECO:0008006" key="9">
    <source>
        <dbReference type="Google" id="ProtNLM"/>
    </source>
</evidence>
<evidence type="ECO:0000313" key="7">
    <source>
        <dbReference type="EMBL" id="OGK30927.1"/>
    </source>
</evidence>
<dbReference type="PANTHER" id="PTHR31632:SF2">
    <property type="entry name" value="PLASMA MEMBRANE IRON PERMEASE"/>
    <property type="match status" value="1"/>
</dbReference>
<keyword evidence="4 6" id="KW-1133">Transmembrane helix</keyword>
<dbReference type="Pfam" id="PF03239">
    <property type="entry name" value="FTR1"/>
    <property type="match status" value="1"/>
</dbReference>
<reference evidence="7 8" key="1">
    <citation type="journal article" date="2016" name="Nat. Commun.">
        <title>Thousands of microbial genomes shed light on interconnected biogeochemical processes in an aquifer system.</title>
        <authorList>
            <person name="Anantharaman K."/>
            <person name="Brown C.T."/>
            <person name="Hug L.A."/>
            <person name="Sharon I."/>
            <person name="Castelle C.J."/>
            <person name="Probst A.J."/>
            <person name="Thomas B.C."/>
            <person name="Singh A."/>
            <person name="Wilkins M.J."/>
            <person name="Karaoz U."/>
            <person name="Brodie E.L."/>
            <person name="Williams K.H."/>
            <person name="Hubbard S.S."/>
            <person name="Banfield J.F."/>
        </authorList>
    </citation>
    <scope>NUCLEOTIDE SEQUENCE [LARGE SCALE GENOMIC DNA]</scope>
</reference>
<proteinExistence type="inferred from homology"/>
<dbReference type="InterPro" id="IPR004923">
    <property type="entry name" value="FTR1/Fip1/EfeU"/>
</dbReference>
<accession>A0A1F7HI68</accession>
<evidence type="ECO:0000256" key="2">
    <source>
        <dbReference type="ARBA" id="ARBA00008333"/>
    </source>
</evidence>
<evidence type="ECO:0000313" key="8">
    <source>
        <dbReference type="Proteomes" id="UP000177199"/>
    </source>
</evidence>
<dbReference type="Proteomes" id="UP000177199">
    <property type="component" value="Unassembled WGS sequence"/>
</dbReference>
<evidence type="ECO:0000256" key="3">
    <source>
        <dbReference type="ARBA" id="ARBA00022692"/>
    </source>
</evidence>
<keyword evidence="3 6" id="KW-0812">Transmembrane</keyword>
<feature type="transmembrane region" description="Helical" evidence="6">
    <location>
        <begin position="79"/>
        <end position="99"/>
    </location>
</feature>
<feature type="transmembrane region" description="Helical" evidence="6">
    <location>
        <begin position="245"/>
        <end position="263"/>
    </location>
</feature>
<evidence type="ECO:0000256" key="1">
    <source>
        <dbReference type="ARBA" id="ARBA00004141"/>
    </source>
</evidence>